<comment type="caution">
    <text evidence="2">The sequence shown here is derived from an EMBL/GenBank/DDBJ whole genome shotgun (WGS) entry which is preliminary data.</text>
</comment>
<evidence type="ECO:0000313" key="2">
    <source>
        <dbReference type="EMBL" id="KAJ1725673.1"/>
    </source>
</evidence>
<keyword evidence="3" id="KW-1185">Reference proteome</keyword>
<keyword evidence="1" id="KW-0175">Coiled coil</keyword>
<gene>
    <name evidence="2" type="ORF">LPJ53_000152</name>
</gene>
<sequence>MADTGGKPVHANKTETAELVAQWATHELGFRKPSTLVTTKGEDKLTPADVEPLLQGELANILELLATHVVSSQKAARIRTMLASYSAQATPSSGSKDQPVSYIALQKTLKDIHEREKAALSEIRAAELESANSIKEIDSLATKKSAVESRIRELRLRILLKQAMAEKVGRLSRRMSVLIRETKVATGGSKASTETGPLLDLLRSIEDKTLADDSDISIMSGNPALEDGSREQSQVMVANLITDLKTRDSVGALKSEVSAAKSELAVKLEALSGKLNTETALGGGDARDYKEAVLQSVINDAVAQVRGRVNSLVPQLVPARAHSWNSGSHNDKIALVATQVKHLRRLLSATQTVAAETRSFAVDELLPAYGHLQTSLRYTDTREAWNSADFWSLQRVAIDSSGETEPERKRIVGDIIRAATGSSGQTHEAAATELVDQLVQGESANTDALNGNETLETAAEALYQKSAEEREAARGETDKWKSQSNVETSLTIANESANVEDLIVQLSDASGRLFTDSFAPWHERDGISYSEYLKQLKIAQASDQTC</sequence>
<evidence type="ECO:0000313" key="3">
    <source>
        <dbReference type="Proteomes" id="UP001149813"/>
    </source>
</evidence>
<feature type="coiled-coil region" evidence="1">
    <location>
        <begin position="109"/>
        <end position="157"/>
    </location>
</feature>
<dbReference type="OrthoDB" id="5589194at2759"/>
<accession>A0A9W7Y7L5</accession>
<dbReference type="AlphaFoldDB" id="A0A9W7Y7L5"/>
<reference evidence="2" key="1">
    <citation type="submission" date="2022-07" db="EMBL/GenBank/DDBJ databases">
        <title>Phylogenomic reconstructions and comparative analyses of Kickxellomycotina fungi.</title>
        <authorList>
            <person name="Reynolds N.K."/>
            <person name="Stajich J.E."/>
            <person name="Barry K."/>
            <person name="Grigoriev I.V."/>
            <person name="Crous P."/>
            <person name="Smith M.E."/>
        </authorList>
    </citation>
    <scope>NUCLEOTIDE SEQUENCE</scope>
    <source>
        <strain evidence="2">NBRC 32514</strain>
    </source>
</reference>
<evidence type="ECO:0000256" key="1">
    <source>
        <dbReference type="SAM" id="Coils"/>
    </source>
</evidence>
<dbReference type="Proteomes" id="UP001149813">
    <property type="component" value="Unassembled WGS sequence"/>
</dbReference>
<dbReference type="EMBL" id="JANBOJ010000002">
    <property type="protein sequence ID" value="KAJ1725673.1"/>
    <property type="molecule type" value="Genomic_DNA"/>
</dbReference>
<organism evidence="2 3">
    <name type="scientific">Coemansia erecta</name>
    <dbReference type="NCBI Taxonomy" id="147472"/>
    <lineage>
        <taxon>Eukaryota</taxon>
        <taxon>Fungi</taxon>
        <taxon>Fungi incertae sedis</taxon>
        <taxon>Zoopagomycota</taxon>
        <taxon>Kickxellomycotina</taxon>
        <taxon>Kickxellomycetes</taxon>
        <taxon>Kickxellales</taxon>
        <taxon>Kickxellaceae</taxon>
        <taxon>Coemansia</taxon>
    </lineage>
</organism>
<name>A0A9W7Y7L5_9FUNG</name>
<protein>
    <submittedName>
        <fullName evidence="2">Uncharacterized protein</fullName>
    </submittedName>
</protein>
<proteinExistence type="predicted"/>